<dbReference type="Gene3D" id="1.10.287.110">
    <property type="entry name" value="DnaJ domain"/>
    <property type="match status" value="1"/>
</dbReference>
<dbReference type="EMBL" id="JALHLE010000018">
    <property type="protein sequence ID" value="MCJ2179379.1"/>
    <property type="molecule type" value="Genomic_DNA"/>
</dbReference>
<name>A0ABT0B3A2_9SPHN</name>
<proteinExistence type="predicted"/>
<evidence type="ECO:0000313" key="4">
    <source>
        <dbReference type="Proteomes" id="UP001162880"/>
    </source>
</evidence>
<feature type="domain" description="J" evidence="2">
    <location>
        <begin position="14"/>
        <end position="77"/>
    </location>
</feature>
<evidence type="ECO:0000259" key="2">
    <source>
        <dbReference type="PROSITE" id="PS50076"/>
    </source>
</evidence>
<keyword evidence="1" id="KW-0143">Chaperone</keyword>
<evidence type="ECO:0000256" key="1">
    <source>
        <dbReference type="ARBA" id="ARBA00023186"/>
    </source>
</evidence>
<dbReference type="InterPro" id="IPR036869">
    <property type="entry name" value="J_dom_sf"/>
</dbReference>
<keyword evidence="4" id="KW-1185">Reference proteome</keyword>
<organism evidence="3 4">
    <name type="scientific">Novosphingobium album</name>
    <name type="common">ex Hu et al. 2023</name>
    <dbReference type="NCBI Taxonomy" id="2930093"/>
    <lineage>
        <taxon>Bacteria</taxon>
        <taxon>Pseudomonadati</taxon>
        <taxon>Pseudomonadota</taxon>
        <taxon>Alphaproteobacteria</taxon>
        <taxon>Sphingomonadales</taxon>
        <taxon>Sphingomonadaceae</taxon>
        <taxon>Novosphingobium</taxon>
    </lineage>
</organism>
<dbReference type="InterPro" id="IPR051938">
    <property type="entry name" value="Apopto_cytoskel_mod"/>
</dbReference>
<accession>A0ABT0B3A2</accession>
<evidence type="ECO:0000313" key="3">
    <source>
        <dbReference type="EMBL" id="MCJ2179379.1"/>
    </source>
</evidence>
<dbReference type="PANTHER" id="PTHR44145">
    <property type="entry name" value="DNAJ HOMOLOG SUBFAMILY A MEMBER 3, MITOCHONDRIAL"/>
    <property type="match status" value="1"/>
</dbReference>
<dbReference type="PROSITE" id="PS50076">
    <property type="entry name" value="DNAJ_2"/>
    <property type="match status" value="1"/>
</dbReference>
<comment type="caution">
    <text evidence="3">The sequence shown here is derived from an EMBL/GenBank/DDBJ whole genome shotgun (WGS) entry which is preliminary data.</text>
</comment>
<dbReference type="CDD" id="cd06257">
    <property type="entry name" value="DnaJ"/>
    <property type="match status" value="1"/>
</dbReference>
<dbReference type="InterPro" id="IPR001623">
    <property type="entry name" value="DnaJ_domain"/>
</dbReference>
<gene>
    <name evidence="3" type="ORF">MTR64_12425</name>
</gene>
<dbReference type="SUPFAM" id="SSF46565">
    <property type="entry name" value="Chaperone J-domain"/>
    <property type="match status" value="1"/>
</dbReference>
<dbReference type="SMART" id="SM00271">
    <property type="entry name" value="DnaJ"/>
    <property type="match status" value="1"/>
</dbReference>
<dbReference type="Pfam" id="PF00226">
    <property type="entry name" value="DnaJ"/>
    <property type="match status" value="1"/>
</dbReference>
<protein>
    <submittedName>
        <fullName evidence="3">J domain-containing protein</fullName>
    </submittedName>
</protein>
<dbReference type="PANTHER" id="PTHR44145:SF3">
    <property type="entry name" value="DNAJ HOMOLOG SUBFAMILY A MEMBER 3, MITOCHONDRIAL"/>
    <property type="match status" value="1"/>
</dbReference>
<sequence length="194" mass="21931">MSDPTMASSDPFIDYYDILQVDPNCTSKALETAYHGLAKKYHPDHADVPDVVKFTAVIGAYKVLKNPEERATYNLVYTQVTGFVFSSSDDEKAPLSDAEAHEKILLFLYKRRREQAHDAGVGRYYVHEILNCPDELFEFHVWYLREKGFIATAEDGTLAITIEGVDHVIAMSRTNLKEKLRLIQSSDDPEPGIS</sequence>
<dbReference type="RefSeq" id="WP_243994293.1">
    <property type="nucleotide sequence ID" value="NZ_JALHLE010000018.1"/>
</dbReference>
<dbReference type="Proteomes" id="UP001162880">
    <property type="component" value="Unassembled WGS sequence"/>
</dbReference>
<reference evidence="3" key="1">
    <citation type="submission" date="2022-03" db="EMBL/GenBank/DDBJ databases">
        <title>Identification of a novel bacterium isolated from mangrove sediments.</title>
        <authorList>
            <person name="Pan X."/>
        </authorList>
    </citation>
    <scope>NUCLEOTIDE SEQUENCE</scope>
    <source>
        <strain evidence="3">B2580</strain>
    </source>
</reference>